<dbReference type="GO" id="GO:0009055">
    <property type="term" value="F:electron transfer activity"/>
    <property type="evidence" value="ECO:0007669"/>
    <property type="project" value="InterPro"/>
</dbReference>
<dbReference type="Gene3D" id="1.10.760.10">
    <property type="entry name" value="Cytochrome c-like domain"/>
    <property type="match status" value="2"/>
</dbReference>
<sequence length="310" mass="33491">MKPTLRWLGIALGFGLLLLAGFAVFVAARGVPHYAVPVVAAPTLTNTPAQVELGEHLVRASCAECHLNKQTNRLSGHQLLDTPTEFGALYSSNITQSQQHGIGAWTDAEIAVLLRTGVGRDGRYRLIMPHYTYLSDDDLAAILTFLHSDRPWVRADPTPSRAQQPSFLLKALTNTVMKPTPLLASTARPVAASSPVAYGRYLVVGRYLCYECHSKDFKSNNALEPEKSAGYLGGGNLLLDQQGQPIRSANITGTGIGGWSPAQLAATLRFGQGPHGPVRYPMPKYSAMTDAEVQAIYAYLQSVPRLPAVK</sequence>
<name>A0A7Y0FKP4_9BACT</name>
<organism evidence="6 7">
    <name type="scientific">Hymenobacter polaris</name>
    <dbReference type="NCBI Taxonomy" id="2682546"/>
    <lineage>
        <taxon>Bacteria</taxon>
        <taxon>Pseudomonadati</taxon>
        <taxon>Bacteroidota</taxon>
        <taxon>Cytophagia</taxon>
        <taxon>Cytophagales</taxon>
        <taxon>Hymenobacteraceae</taxon>
        <taxon>Hymenobacter</taxon>
    </lineage>
</organism>
<keyword evidence="2 4" id="KW-0479">Metal-binding</keyword>
<reference evidence="6 7" key="1">
    <citation type="submission" date="2020-04" db="EMBL/GenBank/DDBJ databases">
        <title>Hymenobacter polaris sp. nov., isolated from Arctic soil.</title>
        <authorList>
            <person name="Dahal R.H."/>
        </authorList>
    </citation>
    <scope>NUCLEOTIDE SEQUENCE [LARGE SCALE GENOMIC DNA]</scope>
    <source>
        <strain evidence="6 7">RP-2-7</strain>
    </source>
</reference>
<keyword evidence="7" id="KW-1185">Reference proteome</keyword>
<evidence type="ECO:0000256" key="2">
    <source>
        <dbReference type="ARBA" id="ARBA00022723"/>
    </source>
</evidence>
<dbReference type="EMBL" id="JABBGH010000001">
    <property type="protein sequence ID" value="NML63927.1"/>
    <property type="molecule type" value="Genomic_DNA"/>
</dbReference>
<proteinExistence type="predicted"/>
<dbReference type="InterPro" id="IPR051459">
    <property type="entry name" value="Cytochrome_c-type_DH"/>
</dbReference>
<dbReference type="SUPFAM" id="SSF46626">
    <property type="entry name" value="Cytochrome c"/>
    <property type="match status" value="2"/>
</dbReference>
<comment type="caution">
    <text evidence="6">The sequence shown here is derived from an EMBL/GenBank/DDBJ whole genome shotgun (WGS) entry which is preliminary data.</text>
</comment>
<dbReference type="Proteomes" id="UP000559626">
    <property type="component" value="Unassembled WGS sequence"/>
</dbReference>
<evidence type="ECO:0000256" key="4">
    <source>
        <dbReference type="PROSITE-ProRule" id="PRU00433"/>
    </source>
</evidence>
<dbReference type="PROSITE" id="PS51007">
    <property type="entry name" value="CYTC"/>
    <property type="match status" value="2"/>
</dbReference>
<keyword evidence="1 4" id="KW-0349">Heme</keyword>
<evidence type="ECO:0000259" key="5">
    <source>
        <dbReference type="PROSITE" id="PS51007"/>
    </source>
</evidence>
<dbReference type="PANTHER" id="PTHR35008">
    <property type="entry name" value="BLL4482 PROTEIN-RELATED"/>
    <property type="match status" value="1"/>
</dbReference>
<dbReference type="InterPro" id="IPR036909">
    <property type="entry name" value="Cyt_c-like_dom_sf"/>
</dbReference>
<protein>
    <submittedName>
        <fullName evidence="6">Cytochrome c</fullName>
    </submittedName>
</protein>
<dbReference type="Pfam" id="PF13442">
    <property type="entry name" value="Cytochrome_CBB3"/>
    <property type="match status" value="1"/>
</dbReference>
<dbReference type="RefSeq" id="WP_169529256.1">
    <property type="nucleotide sequence ID" value="NZ_JABBGH010000001.1"/>
</dbReference>
<evidence type="ECO:0000313" key="7">
    <source>
        <dbReference type="Proteomes" id="UP000559626"/>
    </source>
</evidence>
<evidence type="ECO:0000256" key="1">
    <source>
        <dbReference type="ARBA" id="ARBA00022617"/>
    </source>
</evidence>
<feature type="domain" description="Cytochrome c" evidence="5">
    <location>
        <begin position="194"/>
        <end position="304"/>
    </location>
</feature>
<dbReference type="GO" id="GO:0020037">
    <property type="term" value="F:heme binding"/>
    <property type="evidence" value="ECO:0007669"/>
    <property type="project" value="InterPro"/>
</dbReference>
<accession>A0A7Y0FKP4</accession>
<evidence type="ECO:0000313" key="6">
    <source>
        <dbReference type="EMBL" id="NML63927.1"/>
    </source>
</evidence>
<dbReference type="AlphaFoldDB" id="A0A7Y0FKP4"/>
<gene>
    <name evidence="6" type="ORF">HHL22_01800</name>
</gene>
<evidence type="ECO:0000256" key="3">
    <source>
        <dbReference type="ARBA" id="ARBA00023004"/>
    </source>
</evidence>
<dbReference type="InterPro" id="IPR009056">
    <property type="entry name" value="Cyt_c-like_dom"/>
</dbReference>
<keyword evidence="3 4" id="KW-0408">Iron</keyword>
<dbReference type="GO" id="GO:0046872">
    <property type="term" value="F:metal ion binding"/>
    <property type="evidence" value="ECO:0007669"/>
    <property type="project" value="UniProtKB-KW"/>
</dbReference>
<feature type="domain" description="Cytochrome c" evidence="5">
    <location>
        <begin position="49"/>
        <end position="150"/>
    </location>
</feature>
<dbReference type="PANTHER" id="PTHR35008:SF8">
    <property type="entry name" value="ALCOHOL DEHYDROGENASE CYTOCHROME C SUBUNIT"/>
    <property type="match status" value="1"/>
</dbReference>